<accession>A0A926HSV3</accession>
<dbReference type="InterPro" id="IPR036876">
    <property type="entry name" value="UVR_dom_sf"/>
</dbReference>
<comment type="caution">
    <text evidence="2">The sequence shown here is derived from an EMBL/GenBank/DDBJ whole genome shotgun (WGS) entry which is preliminary data.</text>
</comment>
<dbReference type="PROSITE" id="PS50151">
    <property type="entry name" value="UVR"/>
    <property type="match status" value="1"/>
</dbReference>
<dbReference type="GO" id="GO:0005507">
    <property type="term" value="F:copper ion binding"/>
    <property type="evidence" value="ECO:0007669"/>
    <property type="project" value="TreeGrafter"/>
</dbReference>
<sequence length="174" mass="19097">MLCQACGKHPATTHVKTIVNGELSECALCAECAKKMGYGDLFSDWGFHFGALLGNPLGKSEPLPHSVRCPSCGASFEDIAQAGKVGCAECYHTFYDRLIPSIQRIHGNTTHRGKRPGSAAMVVRGEHAIQAVPQEELEIKRRKLQDAIKKQRFEEAAVLRDEIKALEEGKQDHA</sequence>
<dbReference type="GO" id="GO:0008270">
    <property type="term" value="F:zinc ion binding"/>
    <property type="evidence" value="ECO:0007669"/>
    <property type="project" value="TreeGrafter"/>
</dbReference>
<name>A0A926HSV3_9FIRM</name>
<organism evidence="2 3">
    <name type="scientific">Yeguia hominis</name>
    <dbReference type="NCBI Taxonomy" id="2763662"/>
    <lineage>
        <taxon>Bacteria</taxon>
        <taxon>Bacillati</taxon>
        <taxon>Bacillota</taxon>
        <taxon>Clostridia</taxon>
        <taxon>Eubacteriales</taxon>
        <taxon>Yeguiaceae</taxon>
        <taxon>Yeguia</taxon>
    </lineage>
</organism>
<gene>
    <name evidence="2" type="ORF">IAG03_07295</name>
</gene>
<dbReference type="PANTHER" id="PTHR38430">
    <property type="entry name" value="PROTEIN-ARGININE KINASE ACTIVATOR PROTEIN"/>
    <property type="match status" value="1"/>
</dbReference>
<feature type="domain" description="UVR" evidence="1">
    <location>
        <begin position="134"/>
        <end position="169"/>
    </location>
</feature>
<protein>
    <submittedName>
        <fullName evidence="2">UvrB/UvrC motif-containing protein</fullName>
    </submittedName>
</protein>
<dbReference type="InterPro" id="IPR001943">
    <property type="entry name" value="UVR_dom"/>
</dbReference>
<dbReference type="GO" id="GO:0050897">
    <property type="term" value="F:cobalt ion binding"/>
    <property type="evidence" value="ECO:0007669"/>
    <property type="project" value="TreeGrafter"/>
</dbReference>
<reference evidence="2" key="1">
    <citation type="submission" date="2020-08" db="EMBL/GenBank/DDBJ databases">
        <title>Genome public.</title>
        <authorList>
            <person name="Liu C."/>
            <person name="Sun Q."/>
        </authorList>
    </citation>
    <scope>NUCLEOTIDE SEQUENCE</scope>
    <source>
        <strain evidence="2">NSJ-40</strain>
    </source>
</reference>
<dbReference type="Pfam" id="PF02151">
    <property type="entry name" value="UVR"/>
    <property type="match status" value="1"/>
</dbReference>
<dbReference type="AlphaFoldDB" id="A0A926HSV3"/>
<dbReference type="SUPFAM" id="SSF46600">
    <property type="entry name" value="C-terminal UvrC-binding domain of UvrB"/>
    <property type="match status" value="1"/>
</dbReference>
<keyword evidence="3" id="KW-1185">Reference proteome</keyword>
<evidence type="ECO:0000259" key="1">
    <source>
        <dbReference type="PROSITE" id="PS50151"/>
    </source>
</evidence>
<dbReference type="InterPro" id="IPR025542">
    <property type="entry name" value="YacH"/>
</dbReference>
<dbReference type="PANTHER" id="PTHR38430:SF1">
    <property type="entry name" value="PROTEIN-ARGININE KINASE ACTIVATOR PROTEIN"/>
    <property type="match status" value="1"/>
</dbReference>
<dbReference type="Proteomes" id="UP000651482">
    <property type="component" value="Unassembled WGS sequence"/>
</dbReference>
<dbReference type="GO" id="GO:1990170">
    <property type="term" value="P:stress response to cadmium ion"/>
    <property type="evidence" value="ECO:0007669"/>
    <property type="project" value="TreeGrafter"/>
</dbReference>
<proteinExistence type="predicted"/>
<dbReference type="Gene3D" id="4.10.860.10">
    <property type="entry name" value="UVR domain"/>
    <property type="match status" value="1"/>
</dbReference>
<dbReference type="GO" id="GO:1990169">
    <property type="term" value="P:stress response to copper ion"/>
    <property type="evidence" value="ECO:0007669"/>
    <property type="project" value="TreeGrafter"/>
</dbReference>
<dbReference type="GO" id="GO:0046870">
    <property type="term" value="F:cadmium ion binding"/>
    <property type="evidence" value="ECO:0007669"/>
    <property type="project" value="TreeGrafter"/>
</dbReference>
<evidence type="ECO:0000313" key="2">
    <source>
        <dbReference type="EMBL" id="MBC8533811.1"/>
    </source>
</evidence>
<dbReference type="PIRSF" id="PIRSF015034">
    <property type="entry name" value="YacH"/>
    <property type="match status" value="1"/>
</dbReference>
<dbReference type="RefSeq" id="WP_249319467.1">
    <property type="nucleotide sequence ID" value="NZ_JACRSN010000009.1"/>
</dbReference>
<dbReference type="EMBL" id="JACRSN010000009">
    <property type="protein sequence ID" value="MBC8533811.1"/>
    <property type="molecule type" value="Genomic_DNA"/>
</dbReference>
<evidence type="ECO:0000313" key="3">
    <source>
        <dbReference type="Proteomes" id="UP000651482"/>
    </source>
</evidence>